<dbReference type="SMART" id="SM00671">
    <property type="entry name" value="SEL1"/>
    <property type="match status" value="2"/>
</dbReference>
<dbReference type="Gene3D" id="1.25.40.10">
    <property type="entry name" value="Tetratricopeptide repeat domain"/>
    <property type="match status" value="1"/>
</dbReference>
<dbReference type="Proteomes" id="UP000886842">
    <property type="component" value="Unassembled WGS sequence"/>
</dbReference>
<name>A0A9D1GXY1_9ACTN</name>
<accession>A0A9D1GXY1</accession>
<reference evidence="1" key="1">
    <citation type="submission" date="2020-10" db="EMBL/GenBank/DDBJ databases">
        <authorList>
            <person name="Gilroy R."/>
        </authorList>
    </citation>
    <scope>NUCLEOTIDE SEQUENCE</scope>
    <source>
        <strain evidence="1">ChiGjej1B1-24693</strain>
    </source>
</reference>
<dbReference type="SUPFAM" id="SSF81901">
    <property type="entry name" value="HCP-like"/>
    <property type="match status" value="1"/>
</dbReference>
<dbReference type="InterPro" id="IPR006597">
    <property type="entry name" value="Sel1-like"/>
</dbReference>
<dbReference type="EMBL" id="DVLP01000285">
    <property type="protein sequence ID" value="HIT75833.1"/>
    <property type="molecule type" value="Genomic_DNA"/>
</dbReference>
<gene>
    <name evidence="1" type="ORF">IAA98_09625</name>
</gene>
<dbReference type="InterPro" id="IPR011990">
    <property type="entry name" value="TPR-like_helical_dom_sf"/>
</dbReference>
<comment type="caution">
    <text evidence="1">The sequence shown here is derived from an EMBL/GenBank/DDBJ whole genome shotgun (WGS) entry which is preliminary data.</text>
</comment>
<evidence type="ECO:0000313" key="1">
    <source>
        <dbReference type="EMBL" id="HIT75833.1"/>
    </source>
</evidence>
<reference evidence="1" key="2">
    <citation type="journal article" date="2021" name="PeerJ">
        <title>Extensive microbial diversity within the chicken gut microbiome revealed by metagenomics and culture.</title>
        <authorList>
            <person name="Gilroy R."/>
            <person name="Ravi A."/>
            <person name="Getino M."/>
            <person name="Pursley I."/>
            <person name="Horton D.L."/>
            <person name="Alikhan N.F."/>
            <person name="Baker D."/>
            <person name="Gharbi K."/>
            <person name="Hall N."/>
            <person name="Watson M."/>
            <person name="Adriaenssens E.M."/>
            <person name="Foster-Nyarko E."/>
            <person name="Jarju S."/>
            <person name="Secka A."/>
            <person name="Antonio M."/>
            <person name="Oren A."/>
            <person name="Chaudhuri R.R."/>
            <person name="La Ragione R."/>
            <person name="Hildebrand F."/>
            <person name="Pallen M.J."/>
        </authorList>
    </citation>
    <scope>NUCLEOTIDE SEQUENCE</scope>
    <source>
        <strain evidence="1">ChiGjej1B1-24693</strain>
    </source>
</reference>
<organism evidence="1 2">
    <name type="scientific">Candidatus Avipropionibacterium avicola</name>
    <dbReference type="NCBI Taxonomy" id="2840701"/>
    <lineage>
        <taxon>Bacteria</taxon>
        <taxon>Bacillati</taxon>
        <taxon>Actinomycetota</taxon>
        <taxon>Actinomycetes</taxon>
        <taxon>Propionibacteriales</taxon>
        <taxon>Propionibacteriaceae</taxon>
        <taxon>Propionibacteriaceae incertae sedis</taxon>
        <taxon>Candidatus Avipropionibacterium</taxon>
    </lineage>
</organism>
<proteinExistence type="predicted"/>
<protein>
    <submittedName>
        <fullName evidence="1">Sel1 repeat family protein</fullName>
    </submittedName>
</protein>
<dbReference type="Pfam" id="PF08238">
    <property type="entry name" value="Sel1"/>
    <property type="match status" value="2"/>
</dbReference>
<evidence type="ECO:0000313" key="2">
    <source>
        <dbReference type="Proteomes" id="UP000886842"/>
    </source>
</evidence>
<dbReference type="AlphaFoldDB" id="A0A9D1GXY1"/>
<sequence length="207" mass="23423">MSTPEEIEASRVRAMGLASEGDVRAAAWLGRSYELGEPRSRTEARHWLRMAAEQGHRGAMVRLGRLLHRGSDPEARRWLGLMADLGHDESRYLLGMNLVRDEPVDLDRARSVARGIQSRGNQRRLLSWITHRDWRRTAGPVFGTRRSTTPKPYQTLAGWLWSADVTIGGHTVPLSVEYQPGRPVAMGPPMWDELLDLGWLVVLLQEQ</sequence>